<dbReference type="PROSITE" id="PS00560">
    <property type="entry name" value="CARBOXYPEPT_SER_HIS"/>
    <property type="match status" value="1"/>
</dbReference>
<comment type="similarity">
    <text evidence="2 11">Belongs to the peptidase S10 family.</text>
</comment>
<evidence type="ECO:0000256" key="1">
    <source>
        <dbReference type="ARBA" id="ARBA00004613"/>
    </source>
</evidence>
<evidence type="ECO:0000256" key="3">
    <source>
        <dbReference type="ARBA" id="ARBA00022525"/>
    </source>
</evidence>
<dbReference type="AlphaFoldDB" id="A0A830BD83"/>
<comment type="function">
    <text evidence="10">Probable carboxypeptidase.</text>
</comment>
<accession>A0A830BD83</accession>
<dbReference type="EC" id="3.4.16.-" evidence="11"/>
<dbReference type="PANTHER" id="PTHR11802">
    <property type="entry name" value="SERINE PROTEASE FAMILY S10 SERINE CARBOXYPEPTIDASE"/>
    <property type="match status" value="1"/>
</dbReference>
<feature type="signal peptide" evidence="11">
    <location>
        <begin position="1"/>
        <end position="25"/>
    </location>
</feature>
<evidence type="ECO:0000256" key="4">
    <source>
        <dbReference type="ARBA" id="ARBA00022645"/>
    </source>
</evidence>
<evidence type="ECO:0000256" key="9">
    <source>
        <dbReference type="ARBA" id="ARBA00023180"/>
    </source>
</evidence>
<keyword evidence="13" id="KW-1185">Reference proteome</keyword>
<organism evidence="12 13">
    <name type="scientific">Phtheirospermum japonicum</name>
    <dbReference type="NCBI Taxonomy" id="374723"/>
    <lineage>
        <taxon>Eukaryota</taxon>
        <taxon>Viridiplantae</taxon>
        <taxon>Streptophyta</taxon>
        <taxon>Embryophyta</taxon>
        <taxon>Tracheophyta</taxon>
        <taxon>Spermatophyta</taxon>
        <taxon>Magnoliopsida</taxon>
        <taxon>eudicotyledons</taxon>
        <taxon>Gunneridae</taxon>
        <taxon>Pentapetalae</taxon>
        <taxon>asterids</taxon>
        <taxon>lamiids</taxon>
        <taxon>Lamiales</taxon>
        <taxon>Orobanchaceae</taxon>
        <taxon>Orobanchaceae incertae sedis</taxon>
        <taxon>Phtheirospermum</taxon>
    </lineage>
</organism>
<dbReference type="GO" id="GO:0004185">
    <property type="term" value="F:serine-type carboxypeptidase activity"/>
    <property type="evidence" value="ECO:0007669"/>
    <property type="project" value="UniProtKB-UniRule"/>
</dbReference>
<evidence type="ECO:0000256" key="5">
    <source>
        <dbReference type="ARBA" id="ARBA00022670"/>
    </source>
</evidence>
<keyword evidence="7 11" id="KW-0378">Hydrolase</keyword>
<reference evidence="12" key="1">
    <citation type="submission" date="2020-07" db="EMBL/GenBank/DDBJ databases">
        <title>Ethylene signaling mediates host invasion by parasitic plants.</title>
        <authorList>
            <person name="Yoshida S."/>
        </authorList>
    </citation>
    <scope>NUCLEOTIDE SEQUENCE</scope>
    <source>
        <strain evidence="12">Okayama</strain>
    </source>
</reference>
<keyword evidence="8" id="KW-1015">Disulfide bond</keyword>
<name>A0A830BD83_9LAMI</name>
<protein>
    <recommendedName>
        <fullName evidence="11">Carboxypeptidase</fullName>
        <ecNumber evidence="11">3.4.16.-</ecNumber>
    </recommendedName>
</protein>
<keyword evidence="9" id="KW-0325">Glycoprotein</keyword>
<dbReference type="Proteomes" id="UP000653305">
    <property type="component" value="Unassembled WGS sequence"/>
</dbReference>
<evidence type="ECO:0000256" key="7">
    <source>
        <dbReference type="ARBA" id="ARBA00022801"/>
    </source>
</evidence>
<dbReference type="InterPro" id="IPR029058">
    <property type="entry name" value="AB_hydrolase_fold"/>
</dbReference>
<evidence type="ECO:0000313" key="13">
    <source>
        <dbReference type="Proteomes" id="UP000653305"/>
    </source>
</evidence>
<evidence type="ECO:0000256" key="2">
    <source>
        <dbReference type="ARBA" id="ARBA00009431"/>
    </source>
</evidence>
<keyword evidence="4 11" id="KW-0121">Carboxypeptidase</keyword>
<evidence type="ECO:0000313" key="12">
    <source>
        <dbReference type="EMBL" id="GFP82754.1"/>
    </source>
</evidence>
<dbReference type="EMBL" id="BMAC01000051">
    <property type="protein sequence ID" value="GFP82754.1"/>
    <property type="molecule type" value="Genomic_DNA"/>
</dbReference>
<dbReference type="InterPro" id="IPR018202">
    <property type="entry name" value="Ser_caboxypep_ser_AS"/>
</dbReference>
<evidence type="ECO:0000256" key="6">
    <source>
        <dbReference type="ARBA" id="ARBA00022729"/>
    </source>
</evidence>
<comment type="subcellular location">
    <subcellularLocation>
        <location evidence="1">Secreted</location>
    </subcellularLocation>
</comment>
<dbReference type="PANTHER" id="PTHR11802:SF132">
    <property type="entry name" value="SERINE CARBOXYPEPTIDASE-LIKE 36-RELATED"/>
    <property type="match status" value="1"/>
</dbReference>
<keyword evidence="5 11" id="KW-0645">Protease</keyword>
<dbReference type="Gene3D" id="6.10.250.940">
    <property type="match status" value="1"/>
</dbReference>
<dbReference type="OrthoDB" id="443318at2759"/>
<dbReference type="GO" id="GO:0006508">
    <property type="term" value="P:proteolysis"/>
    <property type="evidence" value="ECO:0007669"/>
    <property type="project" value="UniProtKB-KW"/>
</dbReference>
<dbReference type="PROSITE" id="PS00131">
    <property type="entry name" value="CARBOXYPEPT_SER_SER"/>
    <property type="match status" value="1"/>
</dbReference>
<dbReference type="PRINTS" id="PR00724">
    <property type="entry name" value="CRBOXYPTASEC"/>
</dbReference>
<dbReference type="Gene3D" id="3.40.50.1820">
    <property type="entry name" value="alpha/beta hydrolase"/>
    <property type="match status" value="1"/>
</dbReference>
<dbReference type="Pfam" id="PF00450">
    <property type="entry name" value="Peptidase_S10"/>
    <property type="match status" value="1"/>
</dbReference>
<sequence length="463" mass="52220">MESKTTLLILFSILLLSCFIANSGAKNQIESQKRLKENDRIESLPGQPEIKFKQYGGYITVNRKAGRAFYYYFVEAQHSEKTLPLLLWLNGGPGCSSIGYGAMEELGPFRVHSDGKTLYQNNFAWNHAANVLFLESPAGVGFSYSNTTADVVTGGDKRTAFDNYVFLLNWFKRFPEYSKRVFYISGESYAGHYVPQLTNIILHHNKKARKIIINLKGIILGNAWINAETDTKGVYEYFGTHALIPDYVADHVLKYCDFSPYAKNQTDKCNEATNEAYKNIGNIDTFNIYAPLCANPSLTDEPKKISMSFDPCCDYYVHAYLNRPEVQKALHANITSIPYDWQLCNNVLFRKWQDGPATVLPLLKDIMASGLRVWLYSGDVDGNVPVTSTQQTIKQMKLPTEISWHPWYHSKEVGGYTLVYEGSLTFATVRGAGHDVPSYQPARALSLIRHFLAGEELPSSPEN</sequence>
<keyword evidence="3" id="KW-0964">Secreted</keyword>
<dbReference type="FunFam" id="3.40.50.11320:FF:000001">
    <property type="entry name" value="Carboxypeptidase"/>
    <property type="match status" value="1"/>
</dbReference>
<dbReference type="InterPro" id="IPR033124">
    <property type="entry name" value="Ser_caboxypep_his_AS"/>
</dbReference>
<comment type="caution">
    <text evidence="12">The sequence shown here is derived from an EMBL/GenBank/DDBJ whole genome shotgun (WGS) entry which is preliminary data.</text>
</comment>
<feature type="chain" id="PRO_5033093202" description="Carboxypeptidase" evidence="11">
    <location>
        <begin position="26"/>
        <end position="463"/>
    </location>
</feature>
<dbReference type="PROSITE" id="PS51257">
    <property type="entry name" value="PROKAR_LIPOPROTEIN"/>
    <property type="match status" value="1"/>
</dbReference>
<dbReference type="GO" id="GO:0005773">
    <property type="term" value="C:vacuole"/>
    <property type="evidence" value="ECO:0007669"/>
    <property type="project" value="TreeGrafter"/>
</dbReference>
<evidence type="ECO:0000256" key="10">
    <source>
        <dbReference type="ARBA" id="ARBA00037399"/>
    </source>
</evidence>
<gene>
    <name evidence="12" type="ORF">PHJA_000418500</name>
</gene>
<dbReference type="GO" id="GO:0005576">
    <property type="term" value="C:extracellular region"/>
    <property type="evidence" value="ECO:0007669"/>
    <property type="project" value="UniProtKB-SubCell"/>
</dbReference>
<evidence type="ECO:0000256" key="8">
    <source>
        <dbReference type="ARBA" id="ARBA00023157"/>
    </source>
</evidence>
<evidence type="ECO:0000256" key="11">
    <source>
        <dbReference type="RuleBase" id="RU361156"/>
    </source>
</evidence>
<dbReference type="FunFam" id="3.40.50.1820:FF:000030">
    <property type="entry name" value="Carboxypeptidase"/>
    <property type="match status" value="1"/>
</dbReference>
<dbReference type="Gene3D" id="3.40.50.11320">
    <property type="match status" value="1"/>
</dbReference>
<dbReference type="SUPFAM" id="SSF53474">
    <property type="entry name" value="alpha/beta-Hydrolases"/>
    <property type="match status" value="1"/>
</dbReference>
<proteinExistence type="inferred from homology"/>
<dbReference type="InterPro" id="IPR001563">
    <property type="entry name" value="Peptidase_S10"/>
</dbReference>
<keyword evidence="6 11" id="KW-0732">Signal</keyword>